<dbReference type="NCBIfam" id="NF008121">
    <property type="entry name" value="PRK10869.1"/>
    <property type="match status" value="1"/>
</dbReference>
<keyword evidence="4" id="KW-0547">Nucleotide-binding</keyword>
<evidence type="ECO:0000313" key="13">
    <source>
        <dbReference type="Proteomes" id="UP000243180"/>
    </source>
</evidence>
<dbReference type="PANTHER" id="PTHR11059">
    <property type="entry name" value="DNA REPAIR PROTEIN RECN"/>
    <property type="match status" value="1"/>
</dbReference>
<evidence type="ECO:0000256" key="9">
    <source>
        <dbReference type="PIRNR" id="PIRNR003128"/>
    </source>
</evidence>
<dbReference type="NCBIfam" id="TIGR00634">
    <property type="entry name" value="recN"/>
    <property type="match status" value="1"/>
</dbReference>
<evidence type="ECO:0000313" key="12">
    <source>
        <dbReference type="EMBL" id="BAV34385.1"/>
    </source>
</evidence>
<dbReference type="FunFam" id="3.40.50.300:FF:000319">
    <property type="entry name" value="DNA repair protein RecN"/>
    <property type="match status" value="1"/>
</dbReference>
<dbReference type="EMBL" id="AP014879">
    <property type="protein sequence ID" value="BAV34385.1"/>
    <property type="molecule type" value="Genomic_DNA"/>
</dbReference>
<evidence type="ECO:0000256" key="2">
    <source>
        <dbReference type="ARBA" id="ARBA00009441"/>
    </source>
</evidence>
<evidence type="ECO:0000256" key="7">
    <source>
        <dbReference type="ARBA" id="ARBA00023204"/>
    </source>
</evidence>
<dbReference type="GO" id="GO:0009432">
    <property type="term" value="P:SOS response"/>
    <property type="evidence" value="ECO:0007669"/>
    <property type="project" value="UniProtKB-ARBA"/>
</dbReference>
<dbReference type="GO" id="GO:0006302">
    <property type="term" value="P:double-strand break repair"/>
    <property type="evidence" value="ECO:0007669"/>
    <property type="project" value="InterPro"/>
</dbReference>
<keyword evidence="6" id="KW-0067">ATP-binding</keyword>
<dbReference type="InParanoid" id="A0A1B4XHW1"/>
<evidence type="ECO:0000256" key="5">
    <source>
        <dbReference type="ARBA" id="ARBA00022763"/>
    </source>
</evidence>
<name>A0A1B4XHW1_9GAMM</name>
<dbReference type="AlphaFoldDB" id="A0A1B4XHW1"/>
<dbReference type="PANTHER" id="PTHR11059:SF0">
    <property type="entry name" value="DNA REPAIR PROTEIN RECN"/>
    <property type="match status" value="1"/>
</dbReference>
<dbReference type="Gene3D" id="3.40.50.300">
    <property type="entry name" value="P-loop containing nucleotide triphosphate hydrolases"/>
    <property type="match status" value="2"/>
</dbReference>
<dbReference type="FunFam" id="3.40.50.300:FF:000356">
    <property type="entry name" value="DNA repair protein RecN"/>
    <property type="match status" value="1"/>
</dbReference>
<dbReference type="InterPro" id="IPR038729">
    <property type="entry name" value="Rad50/SbcC_AAA"/>
</dbReference>
<dbReference type="InterPro" id="IPR027417">
    <property type="entry name" value="P-loop_NTPase"/>
</dbReference>
<dbReference type="SUPFAM" id="SSF52540">
    <property type="entry name" value="P-loop containing nucleoside triphosphate hydrolases"/>
    <property type="match status" value="1"/>
</dbReference>
<dbReference type="RefSeq" id="WP_096361132.1">
    <property type="nucleotide sequence ID" value="NZ_AP014879.1"/>
</dbReference>
<accession>A0A1B4XHW1</accession>
<dbReference type="CDD" id="cd03241">
    <property type="entry name" value="ABC_RecN"/>
    <property type="match status" value="2"/>
</dbReference>
<dbReference type="GO" id="GO:0016887">
    <property type="term" value="F:ATP hydrolysis activity"/>
    <property type="evidence" value="ECO:0007669"/>
    <property type="project" value="InterPro"/>
</dbReference>
<gene>
    <name evidence="12" type="ORF">SCL_2096</name>
</gene>
<feature type="domain" description="Rad50/SbcC-type AAA" evidence="11">
    <location>
        <begin position="5"/>
        <end position="167"/>
    </location>
</feature>
<keyword evidence="10" id="KW-0175">Coiled coil</keyword>
<organism evidence="12 13">
    <name type="scientific">Sulfuricaulis limicola</name>
    <dbReference type="NCBI Taxonomy" id="1620215"/>
    <lineage>
        <taxon>Bacteria</taxon>
        <taxon>Pseudomonadati</taxon>
        <taxon>Pseudomonadota</taxon>
        <taxon>Gammaproteobacteria</taxon>
        <taxon>Acidiferrobacterales</taxon>
        <taxon>Acidiferrobacteraceae</taxon>
        <taxon>Sulfuricaulis</taxon>
    </lineage>
</organism>
<dbReference type="GO" id="GO:0005524">
    <property type="term" value="F:ATP binding"/>
    <property type="evidence" value="ECO:0007669"/>
    <property type="project" value="UniProtKB-KW"/>
</dbReference>
<evidence type="ECO:0000256" key="1">
    <source>
        <dbReference type="ARBA" id="ARBA00003618"/>
    </source>
</evidence>
<protein>
    <recommendedName>
        <fullName evidence="3 9">DNA repair protein RecN</fullName>
    </recommendedName>
    <alternativeName>
        <fullName evidence="8 9">Recombination protein N</fullName>
    </alternativeName>
</protein>
<evidence type="ECO:0000256" key="6">
    <source>
        <dbReference type="ARBA" id="ARBA00022840"/>
    </source>
</evidence>
<dbReference type="InterPro" id="IPR004604">
    <property type="entry name" value="DNA_recomb/repair_RecN"/>
</dbReference>
<evidence type="ECO:0000259" key="11">
    <source>
        <dbReference type="Pfam" id="PF13476"/>
    </source>
</evidence>
<evidence type="ECO:0000256" key="10">
    <source>
        <dbReference type="SAM" id="Coils"/>
    </source>
</evidence>
<keyword evidence="13" id="KW-1185">Reference proteome</keyword>
<dbReference type="OrthoDB" id="9806954at2"/>
<dbReference type="KEGG" id="slim:SCL_2096"/>
<keyword evidence="7 9" id="KW-0234">DNA repair</keyword>
<feature type="coiled-coil region" evidence="10">
    <location>
        <begin position="159"/>
        <end position="186"/>
    </location>
</feature>
<evidence type="ECO:0000256" key="3">
    <source>
        <dbReference type="ARBA" id="ARBA00021315"/>
    </source>
</evidence>
<dbReference type="PIRSF" id="PIRSF003128">
    <property type="entry name" value="RecN"/>
    <property type="match status" value="1"/>
</dbReference>
<dbReference type="GO" id="GO:0006310">
    <property type="term" value="P:DNA recombination"/>
    <property type="evidence" value="ECO:0007669"/>
    <property type="project" value="InterPro"/>
</dbReference>
<comment type="similarity">
    <text evidence="2 9">Belongs to the RecN family.</text>
</comment>
<proteinExistence type="inferred from homology"/>
<reference evidence="12 13" key="1">
    <citation type="submission" date="2015-05" db="EMBL/GenBank/DDBJ databases">
        <title>Complete genome sequence of a sulfur-oxidizing gammaproteobacterium strain HA5.</title>
        <authorList>
            <person name="Miura A."/>
            <person name="Kojima H."/>
            <person name="Fukui M."/>
        </authorList>
    </citation>
    <scope>NUCLEOTIDE SEQUENCE [LARGE SCALE GENOMIC DNA]</scope>
    <source>
        <strain evidence="12 13">HA5</strain>
    </source>
</reference>
<keyword evidence="5 9" id="KW-0227">DNA damage</keyword>
<comment type="function">
    <text evidence="1 9">May be involved in recombinational repair of damaged DNA.</text>
</comment>
<sequence>MLTQLYVRDFAIVRELSLAYESGFTVLTGETGAGKSILIDALALVLGERADSQVIRHGCARAEVSAGFAVKPASSAAKWLKENDLFDDQECVLRRVVETDKPSRGFINGRPVPVQMLRELGEHLVDIHGQHEHQSLLRRDAQREILDDYAGLEDDVRVLAGHYRDMETLRERLTTLKQRTADREARVEWLTHQVRELEALALATGEIPALEEEHARLANGAELIEGVQSLAQAVTEDEETAVARQLARAVSRLESLVKYDHKLGEIAALLNEASIQIDEAGGRLNHYLESLELDPSRLQAVERRLSTVHDLARKHKVKPEELPAVHARLRTELNEIENLDTSLTKLEEDLGKVNTLYLKAAKEITRARQNAAKKLAKAVTGEMQELGMPGGSFEVSVTPLPEGETGAHGLERIEFLVSANPGQPARPLAKVASGGELSRISLALQVVLAGTGRIPTLIFDEVDVGIGGRVAEVVGRKLRALGESRQVLCITHLAQVAAQGAQHVQIRKQTEGKDTVAEAIPLTERERTMEIARMIGGVEISKQTLAHAKDMLERASA</sequence>
<dbReference type="Proteomes" id="UP000243180">
    <property type="component" value="Chromosome"/>
</dbReference>
<dbReference type="FunCoup" id="A0A1B4XHW1">
    <property type="interactions" value="457"/>
</dbReference>
<evidence type="ECO:0000256" key="8">
    <source>
        <dbReference type="ARBA" id="ARBA00033408"/>
    </source>
</evidence>
<dbReference type="GO" id="GO:0043590">
    <property type="term" value="C:bacterial nucleoid"/>
    <property type="evidence" value="ECO:0007669"/>
    <property type="project" value="TreeGrafter"/>
</dbReference>
<dbReference type="Pfam" id="PF13476">
    <property type="entry name" value="AAA_23"/>
    <property type="match status" value="1"/>
</dbReference>
<evidence type="ECO:0000256" key="4">
    <source>
        <dbReference type="ARBA" id="ARBA00022741"/>
    </source>
</evidence>